<evidence type="ECO:0000259" key="2">
    <source>
        <dbReference type="Pfam" id="PF07727"/>
    </source>
</evidence>
<feature type="region of interest" description="Disordered" evidence="1">
    <location>
        <begin position="23"/>
        <end position="57"/>
    </location>
</feature>
<reference evidence="3" key="1">
    <citation type="journal article" date="2022" name="Int. J. Mol. Sci.">
        <title>Draft Genome of Tanacetum Coccineum: Genomic Comparison of Closely Related Tanacetum-Family Plants.</title>
        <authorList>
            <person name="Yamashiro T."/>
            <person name="Shiraishi A."/>
            <person name="Nakayama K."/>
            <person name="Satake H."/>
        </authorList>
    </citation>
    <scope>NUCLEOTIDE SEQUENCE</scope>
</reference>
<reference evidence="3" key="2">
    <citation type="submission" date="2022-01" db="EMBL/GenBank/DDBJ databases">
        <authorList>
            <person name="Yamashiro T."/>
            <person name="Shiraishi A."/>
            <person name="Satake H."/>
            <person name="Nakayama K."/>
        </authorList>
    </citation>
    <scope>NUCLEOTIDE SEQUENCE</scope>
</reference>
<feature type="domain" description="Reverse transcriptase Ty1/copia-type" evidence="2">
    <location>
        <begin position="137"/>
        <end position="314"/>
    </location>
</feature>
<name>A0ABQ4ZIL8_9ASTR</name>
<dbReference type="InterPro" id="IPR043502">
    <property type="entry name" value="DNA/RNA_pol_sf"/>
</dbReference>
<keyword evidence="4" id="KW-1185">Reference proteome</keyword>
<feature type="compositionally biased region" description="Low complexity" evidence="1">
    <location>
        <begin position="348"/>
        <end position="360"/>
    </location>
</feature>
<feature type="compositionally biased region" description="Polar residues" evidence="1">
    <location>
        <begin position="25"/>
        <end position="37"/>
    </location>
</feature>
<proteinExistence type="predicted"/>
<dbReference type="SUPFAM" id="SSF56672">
    <property type="entry name" value="DNA/RNA polymerases"/>
    <property type="match status" value="1"/>
</dbReference>
<dbReference type="EMBL" id="BQNB010011367">
    <property type="protein sequence ID" value="GJS89672.1"/>
    <property type="molecule type" value="Genomic_DNA"/>
</dbReference>
<evidence type="ECO:0000313" key="3">
    <source>
        <dbReference type="EMBL" id="GJS89672.1"/>
    </source>
</evidence>
<dbReference type="InterPro" id="IPR013103">
    <property type="entry name" value="RVT_2"/>
</dbReference>
<accession>A0ABQ4ZIL8</accession>
<organism evidence="3 4">
    <name type="scientific">Tanacetum coccineum</name>
    <dbReference type="NCBI Taxonomy" id="301880"/>
    <lineage>
        <taxon>Eukaryota</taxon>
        <taxon>Viridiplantae</taxon>
        <taxon>Streptophyta</taxon>
        <taxon>Embryophyta</taxon>
        <taxon>Tracheophyta</taxon>
        <taxon>Spermatophyta</taxon>
        <taxon>Magnoliopsida</taxon>
        <taxon>eudicotyledons</taxon>
        <taxon>Gunneridae</taxon>
        <taxon>Pentapetalae</taxon>
        <taxon>asterids</taxon>
        <taxon>campanulids</taxon>
        <taxon>Asterales</taxon>
        <taxon>Asteraceae</taxon>
        <taxon>Asteroideae</taxon>
        <taxon>Anthemideae</taxon>
        <taxon>Anthemidinae</taxon>
        <taxon>Tanacetum</taxon>
    </lineage>
</organism>
<sequence>MFDEYFRPLPKVVSRVLPVVAPIPDNTTGTPSSTTIDQDAPTAKSSSQVSSSNVEPANPPFKYLSRWTKDHPLDNVIGNPSRPVSTRCQLQTDAMWCFFDAFLTFIEPKNYKDALLESSWIFAMQEEIHEFERLQVKQDEFGGVLKNKARLVAIGFRQEEGIDFEESFTPVACIEAIRIFVTNAAHKNMTVHQMDVKTSFLNGVLREEVYVSQPEGFIDPDHPTHVYRLKKALYGLKQATHAWYDLLSKFILSHKFSKDVVDPTLFTRKEGKDILMVQIYVDDIIFASTDPSLCDTFAEIMSSKFKTSMMGKIDPVDTLMVKRTKLDEDLQGKPVDPTRYRVESMADQQNIQQQQQPKNQEQQHQERPNAELVPVDDQVRIAQSNYRIALEKIQPDQFWHTVNYDLTAKAYFFTLNDQVFEVNIDLLPEVLQITPKDPDHPFVAPPSEREIISFINELGYPGTLNRISDIATNSLYQPWRAFMTMINRCLTGKASRFDRPRLSLLQILWGMVTMSNLNFAKLI</sequence>
<comment type="caution">
    <text evidence="3">The sequence shown here is derived from an EMBL/GenBank/DDBJ whole genome shotgun (WGS) entry which is preliminary data.</text>
</comment>
<gene>
    <name evidence="3" type="ORF">Tco_0772308</name>
</gene>
<dbReference type="Pfam" id="PF07727">
    <property type="entry name" value="RVT_2"/>
    <property type="match status" value="1"/>
</dbReference>
<dbReference type="Proteomes" id="UP001151760">
    <property type="component" value="Unassembled WGS sequence"/>
</dbReference>
<evidence type="ECO:0000256" key="1">
    <source>
        <dbReference type="SAM" id="MobiDB-lite"/>
    </source>
</evidence>
<protein>
    <submittedName>
        <fullName evidence="3">Retrovirus-related pol polyprotein from transposon TNT 1-94</fullName>
    </submittedName>
</protein>
<feature type="region of interest" description="Disordered" evidence="1">
    <location>
        <begin position="345"/>
        <end position="372"/>
    </location>
</feature>
<evidence type="ECO:0000313" key="4">
    <source>
        <dbReference type="Proteomes" id="UP001151760"/>
    </source>
</evidence>